<dbReference type="SUPFAM" id="SSF52540">
    <property type="entry name" value="P-loop containing nucleoside triphosphate hydrolases"/>
    <property type="match status" value="1"/>
</dbReference>
<evidence type="ECO:0000259" key="3">
    <source>
        <dbReference type="PROSITE" id="PS50045"/>
    </source>
</evidence>
<dbReference type="GO" id="GO:0006355">
    <property type="term" value="P:regulation of DNA-templated transcription"/>
    <property type="evidence" value="ECO:0007669"/>
    <property type="project" value="InterPro"/>
</dbReference>
<feature type="domain" description="Sigma-54 factor interaction" evidence="3">
    <location>
        <begin position="166"/>
        <end position="390"/>
    </location>
</feature>
<keyword evidence="2" id="KW-0067">ATP-binding</keyword>
<dbReference type="Proteomes" id="UP000186400">
    <property type="component" value="Unassembled WGS sequence"/>
</dbReference>
<dbReference type="InterPro" id="IPR027417">
    <property type="entry name" value="P-loop_NTPase"/>
</dbReference>
<dbReference type="PROSITE" id="PS00675">
    <property type="entry name" value="SIGMA54_INTERACT_1"/>
    <property type="match status" value="1"/>
</dbReference>
<dbReference type="PROSITE" id="PS50045">
    <property type="entry name" value="SIGMA54_INTERACT_4"/>
    <property type="match status" value="1"/>
</dbReference>
<dbReference type="CDD" id="cd00009">
    <property type="entry name" value="AAA"/>
    <property type="match status" value="1"/>
</dbReference>
<evidence type="ECO:0000256" key="2">
    <source>
        <dbReference type="ARBA" id="ARBA00022840"/>
    </source>
</evidence>
<dbReference type="AlphaFoldDB" id="A0A1N6S0I0"/>
<sequence>MVLFYKYSEMFITVTSRADLARAVTQAARGLGRVWHASGVQELQDHSRGNLSCWKGLIIDFRDYPRERFRLVDQPSWLSGAVLVVAVVEESQGELLFDLARRGVRTWLPGVPDGAFLRETLEGLLREGQERPGGAFLARKFANDNARKQPRHEPSCHEEDGVLHALGGVSAAGRALQDAVRGASASGLPVVLTGESGAGKQVVAQAIHALSPRRDKPFVDVNICGVPEGLFESEFFGTVPGAYTGAVRRKGYFHSARGGTLFLDEIGDLPGTLQPKLLKAIEQGSVYSVGSDESRRVETRLICATNRNIENMVRTGRFREDLWYRIASIIIEIPPLRDRLEDIPLLASKILQALGKAEVILAPDALAALQHRRWPGNVRELKSVLERSVLIPDAPGRVREILRSRDLVFSPKITSRVWTEAAEGDYTGDLYEYERRGDHL</sequence>
<dbReference type="InterPro" id="IPR058031">
    <property type="entry name" value="AAA_lid_NorR"/>
</dbReference>
<keyword evidence="1" id="KW-0547">Nucleotide-binding</keyword>
<name>A0A1N6S0I0_9SPIO</name>
<dbReference type="Pfam" id="PF00158">
    <property type="entry name" value="Sigma54_activat"/>
    <property type="match status" value="1"/>
</dbReference>
<dbReference type="Gene3D" id="3.40.50.300">
    <property type="entry name" value="P-loop containing nucleotide triphosphate hydrolases"/>
    <property type="match status" value="1"/>
</dbReference>
<evidence type="ECO:0000256" key="1">
    <source>
        <dbReference type="ARBA" id="ARBA00022741"/>
    </source>
</evidence>
<dbReference type="FunFam" id="3.40.50.300:FF:000006">
    <property type="entry name" value="DNA-binding transcriptional regulator NtrC"/>
    <property type="match status" value="1"/>
</dbReference>
<evidence type="ECO:0000313" key="5">
    <source>
        <dbReference type="Proteomes" id="UP000186400"/>
    </source>
</evidence>
<protein>
    <submittedName>
        <fullName evidence="4">Sigma-54 interaction domain-containing protein</fullName>
    </submittedName>
</protein>
<evidence type="ECO:0000313" key="4">
    <source>
        <dbReference type="EMBL" id="SIQ34466.1"/>
    </source>
</evidence>
<dbReference type="EMBL" id="FTMS01000007">
    <property type="protein sequence ID" value="SIQ34466.1"/>
    <property type="molecule type" value="Genomic_DNA"/>
</dbReference>
<dbReference type="Pfam" id="PF25601">
    <property type="entry name" value="AAA_lid_14"/>
    <property type="match status" value="1"/>
</dbReference>
<dbReference type="STRING" id="159291.SAMN05920897_10783"/>
<organism evidence="4 5">
    <name type="scientific">Alkalispirochaeta americana</name>
    <dbReference type="NCBI Taxonomy" id="159291"/>
    <lineage>
        <taxon>Bacteria</taxon>
        <taxon>Pseudomonadati</taxon>
        <taxon>Spirochaetota</taxon>
        <taxon>Spirochaetia</taxon>
        <taxon>Spirochaetales</taxon>
        <taxon>Spirochaetaceae</taxon>
        <taxon>Alkalispirochaeta</taxon>
    </lineage>
</organism>
<reference evidence="4 5" key="1">
    <citation type="submission" date="2017-01" db="EMBL/GenBank/DDBJ databases">
        <authorList>
            <person name="Mah S.A."/>
            <person name="Swanson W.J."/>
            <person name="Moy G.W."/>
            <person name="Vacquier V.D."/>
        </authorList>
    </citation>
    <scope>NUCLEOTIDE SEQUENCE [LARGE SCALE GENOMIC DNA]</scope>
    <source>
        <strain evidence="4 5">ASpG1</strain>
    </source>
</reference>
<dbReference type="PANTHER" id="PTHR32071">
    <property type="entry name" value="TRANSCRIPTIONAL REGULATORY PROTEIN"/>
    <property type="match status" value="1"/>
</dbReference>
<dbReference type="Gene3D" id="1.10.8.60">
    <property type="match status" value="1"/>
</dbReference>
<keyword evidence="5" id="KW-1185">Reference proteome</keyword>
<dbReference type="SMART" id="SM00382">
    <property type="entry name" value="AAA"/>
    <property type="match status" value="1"/>
</dbReference>
<proteinExistence type="predicted"/>
<dbReference type="GO" id="GO:0005524">
    <property type="term" value="F:ATP binding"/>
    <property type="evidence" value="ECO:0007669"/>
    <property type="project" value="UniProtKB-KW"/>
</dbReference>
<gene>
    <name evidence="4" type="ORF">SAMN05920897_10783</name>
</gene>
<accession>A0A1N6S0I0</accession>
<dbReference type="InterPro" id="IPR003593">
    <property type="entry name" value="AAA+_ATPase"/>
</dbReference>
<dbReference type="InterPro" id="IPR025662">
    <property type="entry name" value="Sigma_54_int_dom_ATP-bd_1"/>
</dbReference>
<dbReference type="InterPro" id="IPR002078">
    <property type="entry name" value="Sigma_54_int"/>
</dbReference>